<organism evidence="1 2">
    <name type="scientific">Candidatus Entotheonella gemina</name>
    <dbReference type="NCBI Taxonomy" id="1429439"/>
    <lineage>
        <taxon>Bacteria</taxon>
        <taxon>Pseudomonadati</taxon>
        <taxon>Nitrospinota/Tectimicrobiota group</taxon>
        <taxon>Candidatus Tectimicrobiota</taxon>
        <taxon>Candidatus Entotheonellia</taxon>
        <taxon>Candidatus Entotheonellales</taxon>
        <taxon>Candidatus Entotheonellaceae</taxon>
        <taxon>Candidatus Entotheonella</taxon>
    </lineage>
</organism>
<evidence type="ECO:0000313" key="2">
    <source>
        <dbReference type="Proteomes" id="UP000019140"/>
    </source>
</evidence>
<proteinExistence type="predicted"/>
<reference evidence="1 2" key="1">
    <citation type="journal article" date="2014" name="Nature">
        <title>An environmental bacterial taxon with a large and distinct metabolic repertoire.</title>
        <authorList>
            <person name="Wilson M.C."/>
            <person name="Mori T."/>
            <person name="Ruckert C."/>
            <person name="Uria A.R."/>
            <person name="Helf M.J."/>
            <person name="Takada K."/>
            <person name="Gernert C."/>
            <person name="Steffens U.A."/>
            <person name="Heycke N."/>
            <person name="Schmitt S."/>
            <person name="Rinke C."/>
            <person name="Helfrich E.J."/>
            <person name="Brachmann A.O."/>
            <person name="Gurgui C."/>
            <person name="Wakimoto T."/>
            <person name="Kracht M."/>
            <person name="Crusemann M."/>
            <person name="Hentschel U."/>
            <person name="Abe I."/>
            <person name="Matsunaga S."/>
            <person name="Kalinowski J."/>
            <person name="Takeyama H."/>
            <person name="Piel J."/>
        </authorList>
    </citation>
    <scope>NUCLEOTIDE SEQUENCE [LARGE SCALE GENOMIC DNA]</scope>
    <source>
        <strain evidence="2">TSY2</strain>
    </source>
</reference>
<name>W4M7P6_9BACT</name>
<evidence type="ECO:0000313" key="1">
    <source>
        <dbReference type="EMBL" id="ETX05672.1"/>
    </source>
</evidence>
<dbReference type="Pfam" id="PF04255">
    <property type="entry name" value="DUF433"/>
    <property type="match status" value="1"/>
</dbReference>
<protein>
    <recommendedName>
        <fullName evidence="3">DUF433 domain-containing protein</fullName>
    </recommendedName>
</protein>
<keyword evidence="2" id="KW-1185">Reference proteome</keyword>
<dbReference type="EMBL" id="AZHX01000899">
    <property type="protein sequence ID" value="ETX05672.1"/>
    <property type="molecule type" value="Genomic_DNA"/>
</dbReference>
<dbReference type="Gene3D" id="1.10.10.10">
    <property type="entry name" value="Winged helix-like DNA-binding domain superfamily/Winged helix DNA-binding domain"/>
    <property type="match status" value="1"/>
</dbReference>
<accession>W4M7P6</accession>
<dbReference type="SUPFAM" id="SSF46689">
    <property type="entry name" value="Homeodomain-like"/>
    <property type="match status" value="1"/>
</dbReference>
<gene>
    <name evidence="1" type="ORF">ETSY2_21600</name>
</gene>
<evidence type="ECO:0008006" key="3">
    <source>
        <dbReference type="Google" id="ProtNLM"/>
    </source>
</evidence>
<dbReference type="HOGENOM" id="CLU_2854727_0_0_7"/>
<dbReference type="InterPro" id="IPR007367">
    <property type="entry name" value="DUF433"/>
</dbReference>
<dbReference type="InterPro" id="IPR009057">
    <property type="entry name" value="Homeodomain-like_sf"/>
</dbReference>
<sequence length="65" mass="7593">MGAKIIDRGRGPEIEGTRITVYDVMDYWKDGWRAEQIVAVFRLPIEDIEAAIDYIENHREDVTRV</sequence>
<comment type="caution">
    <text evidence="1">The sequence shown here is derived from an EMBL/GenBank/DDBJ whole genome shotgun (WGS) entry which is preliminary data.</text>
</comment>
<feature type="non-terminal residue" evidence="1">
    <location>
        <position position="65"/>
    </location>
</feature>
<dbReference type="InterPro" id="IPR036388">
    <property type="entry name" value="WH-like_DNA-bd_sf"/>
</dbReference>
<dbReference type="AlphaFoldDB" id="W4M7P6"/>
<dbReference type="Proteomes" id="UP000019140">
    <property type="component" value="Unassembled WGS sequence"/>
</dbReference>